<dbReference type="Proteomes" id="UP000265618">
    <property type="component" value="Unassembled WGS sequence"/>
</dbReference>
<evidence type="ECO:0000313" key="3">
    <source>
        <dbReference type="Proteomes" id="UP000265618"/>
    </source>
</evidence>
<dbReference type="GO" id="GO:0045505">
    <property type="term" value="F:dynein intermediate chain binding"/>
    <property type="evidence" value="ECO:0007669"/>
    <property type="project" value="InterPro"/>
</dbReference>
<dbReference type="Pfam" id="PF08393">
    <property type="entry name" value="DHC_N2"/>
    <property type="match status" value="1"/>
</dbReference>
<accession>A0A9K3GPH3</accession>
<dbReference type="InterPro" id="IPR026983">
    <property type="entry name" value="DHC"/>
</dbReference>
<dbReference type="InterPro" id="IPR013602">
    <property type="entry name" value="Dynein_heavy_linker"/>
</dbReference>
<reference evidence="2 3" key="1">
    <citation type="journal article" date="2018" name="PLoS ONE">
        <title>The draft genome of Kipferlia bialata reveals reductive genome evolution in fornicate parasites.</title>
        <authorList>
            <person name="Tanifuji G."/>
            <person name="Takabayashi S."/>
            <person name="Kume K."/>
            <person name="Takagi M."/>
            <person name="Nakayama T."/>
            <person name="Kamikawa R."/>
            <person name="Inagaki Y."/>
            <person name="Hashimoto T."/>
        </authorList>
    </citation>
    <scope>NUCLEOTIDE SEQUENCE [LARGE SCALE GENOMIC DNA]</scope>
    <source>
        <strain evidence="2">NY0173</strain>
    </source>
</reference>
<dbReference type="OrthoDB" id="424310at2759"/>
<dbReference type="PANTHER" id="PTHR22878:SF68">
    <property type="entry name" value="DYNEIN HEAVY CHAIN 6, AXONEMAL-LIKE"/>
    <property type="match status" value="1"/>
</dbReference>
<evidence type="ECO:0000313" key="2">
    <source>
        <dbReference type="EMBL" id="GIQ90537.1"/>
    </source>
</evidence>
<dbReference type="EMBL" id="BDIP01006305">
    <property type="protein sequence ID" value="GIQ90537.1"/>
    <property type="molecule type" value="Genomic_DNA"/>
</dbReference>
<dbReference type="GO" id="GO:0030286">
    <property type="term" value="C:dynein complex"/>
    <property type="evidence" value="ECO:0007669"/>
    <property type="project" value="InterPro"/>
</dbReference>
<name>A0A9K3GPH3_9EUKA</name>
<gene>
    <name evidence="2" type="ORF">KIPB_013366</name>
</gene>
<dbReference type="PANTHER" id="PTHR22878">
    <property type="entry name" value="DYNEIN HEAVY CHAIN 6, AXONEMAL-LIKE-RELATED"/>
    <property type="match status" value="1"/>
</dbReference>
<feature type="domain" description="Dynein heavy chain linker" evidence="1">
    <location>
        <begin position="142"/>
        <end position="255"/>
    </location>
</feature>
<feature type="non-terminal residue" evidence="2">
    <location>
        <position position="270"/>
    </location>
</feature>
<proteinExistence type="predicted"/>
<keyword evidence="3" id="KW-1185">Reference proteome</keyword>
<dbReference type="GO" id="GO:0007018">
    <property type="term" value="P:microtubule-based movement"/>
    <property type="evidence" value="ECO:0007669"/>
    <property type="project" value="InterPro"/>
</dbReference>
<comment type="caution">
    <text evidence="2">The sequence shown here is derived from an EMBL/GenBank/DDBJ whole genome shotgun (WGS) entry which is preliminary data.</text>
</comment>
<evidence type="ECO:0000259" key="1">
    <source>
        <dbReference type="Pfam" id="PF08393"/>
    </source>
</evidence>
<dbReference type="AlphaFoldDB" id="A0A9K3GPH3"/>
<dbReference type="GO" id="GO:0051959">
    <property type="term" value="F:dynein light intermediate chain binding"/>
    <property type="evidence" value="ECO:0007669"/>
    <property type="project" value="InterPro"/>
</dbReference>
<protein>
    <submittedName>
        <fullName evidence="2">Dynein heavy chain 1, axonemal</fullName>
    </submittedName>
</protein>
<organism evidence="2 3">
    <name type="scientific">Kipferlia bialata</name>
    <dbReference type="NCBI Taxonomy" id="797122"/>
    <lineage>
        <taxon>Eukaryota</taxon>
        <taxon>Metamonada</taxon>
        <taxon>Carpediemonas-like organisms</taxon>
        <taxon>Kipferlia</taxon>
    </lineage>
</organism>
<feature type="non-terminal residue" evidence="2">
    <location>
        <position position="1"/>
    </location>
</feature>
<sequence length="270" mass="31089">KYADEVPAAVADLSTHITVMREYYDIVPLTDSQVNLRWKACAYPLTVSRLVTETRANLERETAEFQDVQYQEQSAFKDHTASYIKEATQFANKHTTLDDVASSADSATRIQRELRHMEQQAKLFNSRERAFDQESTDYSHIAQVSKAFDSQAVFWANAAKWREAHEQWVNGAFDKIDAEQCEAQLEECVRNIAKAARSFKQVPQTLSLSQRIKEELNEFKVYMPLLQAMRTPGIQPRHWEKISETLGVTLRPDLDVSNDNTEELGYTFKQ</sequence>